<keyword evidence="5" id="KW-1185">Reference proteome</keyword>
<evidence type="ECO:0000259" key="3">
    <source>
        <dbReference type="PROSITE" id="PS50030"/>
    </source>
</evidence>
<organism evidence="4 5">
    <name type="scientific">Seminavis robusta</name>
    <dbReference type="NCBI Taxonomy" id="568900"/>
    <lineage>
        <taxon>Eukaryota</taxon>
        <taxon>Sar</taxon>
        <taxon>Stramenopiles</taxon>
        <taxon>Ochrophyta</taxon>
        <taxon>Bacillariophyta</taxon>
        <taxon>Bacillariophyceae</taxon>
        <taxon>Bacillariophycidae</taxon>
        <taxon>Naviculales</taxon>
        <taxon>Naviculaceae</taxon>
        <taxon>Seminavis</taxon>
    </lineage>
</organism>
<dbReference type="PROSITE" id="PS50030">
    <property type="entry name" value="UBA"/>
    <property type="match status" value="1"/>
</dbReference>
<keyword evidence="1" id="KW-0539">Nucleus</keyword>
<dbReference type="AlphaFoldDB" id="A0A9N8EVW2"/>
<dbReference type="SUPFAM" id="SSF46934">
    <property type="entry name" value="UBA-like"/>
    <property type="match status" value="1"/>
</dbReference>
<dbReference type="Pfam" id="PF00627">
    <property type="entry name" value="UBA"/>
    <property type="match status" value="1"/>
</dbReference>
<evidence type="ECO:0000313" key="5">
    <source>
        <dbReference type="Proteomes" id="UP001153069"/>
    </source>
</evidence>
<name>A0A9N8EVW2_9STRA</name>
<comment type="caution">
    <text evidence="4">The sequence shown here is derived from an EMBL/GenBank/DDBJ whole genome shotgun (WGS) entry which is preliminary data.</text>
</comment>
<evidence type="ECO:0000313" key="4">
    <source>
        <dbReference type="EMBL" id="CAB9526531.1"/>
    </source>
</evidence>
<sequence length="157" mass="15967">MANPEQMAQMIQSMSPAELNQMAAMMGLSADQLRQTAQMLGQIPPEQLQQYMMQAMGGGGMGDMAGLMGGAGAGEGGPQVLRLNEEEMAAVNRLTEMGFDRAEAAQAFLACDKNEALAANLLMDGGFGFGGDGGSGSGGNGGSNGGGGDNDDDAMYD</sequence>
<dbReference type="GO" id="GO:0043130">
    <property type="term" value="F:ubiquitin binding"/>
    <property type="evidence" value="ECO:0007669"/>
    <property type="project" value="UniProtKB-UniRule"/>
</dbReference>
<keyword evidence="1" id="KW-0234">DNA repair</keyword>
<dbReference type="OrthoDB" id="419317at2759"/>
<dbReference type="InterPro" id="IPR015940">
    <property type="entry name" value="UBA"/>
</dbReference>
<dbReference type="GO" id="GO:0003684">
    <property type="term" value="F:damaged DNA binding"/>
    <property type="evidence" value="ECO:0007669"/>
    <property type="project" value="UniProtKB-UniRule"/>
</dbReference>
<comment type="subcellular location">
    <subcellularLocation>
        <location evidence="1">Nucleus</location>
    </subcellularLocation>
    <subcellularLocation>
        <location evidence="1">Cytoplasm</location>
    </subcellularLocation>
</comment>
<accession>A0A9N8EVW2</accession>
<feature type="domain" description="UBA" evidence="3">
    <location>
        <begin position="82"/>
        <end position="125"/>
    </location>
</feature>
<dbReference type="GO" id="GO:0031593">
    <property type="term" value="F:polyubiquitin modification-dependent protein binding"/>
    <property type="evidence" value="ECO:0007669"/>
    <property type="project" value="UniProtKB-UniRule"/>
</dbReference>
<dbReference type="SMART" id="SM00165">
    <property type="entry name" value="UBA"/>
    <property type="match status" value="1"/>
</dbReference>
<proteinExistence type="inferred from homology"/>
<evidence type="ECO:0000256" key="2">
    <source>
        <dbReference type="SAM" id="MobiDB-lite"/>
    </source>
</evidence>
<dbReference type="GO" id="GO:0043161">
    <property type="term" value="P:proteasome-mediated ubiquitin-dependent protein catabolic process"/>
    <property type="evidence" value="ECO:0007669"/>
    <property type="project" value="UniProtKB-UniRule"/>
</dbReference>
<comment type="function">
    <text evidence="1">Multiubiquitin chain receptor involved in modulation of proteasomal degradation. Involved in nucleotide excision repair.</text>
</comment>
<dbReference type="Proteomes" id="UP001153069">
    <property type="component" value="Unassembled WGS sequence"/>
</dbReference>
<feature type="region of interest" description="Disordered" evidence="2">
    <location>
        <begin position="132"/>
        <end position="157"/>
    </location>
</feature>
<evidence type="ECO:0000256" key="1">
    <source>
        <dbReference type="RuleBase" id="RU367049"/>
    </source>
</evidence>
<dbReference type="InterPro" id="IPR004806">
    <property type="entry name" value="Rad23"/>
</dbReference>
<dbReference type="PRINTS" id="PR01839">
    <property type="entry name" value="RAD23PROTEIN"/>
</dbReference>
<dbReference type="GO" id="GO:0006289">
    <property type="term" value="P:nucleotide-excision repair"/>
    <property type="evidence" value="ECO:0007669"/>
    <property type="project" value="UniProtKB-UniRule"/>
</dbReference>
<dbReference type="CDD" id="cd14281">
    <property type="entry name" value="UBA2_Rad23_like"/>
    <property type="match status" value="1"/>
</dbReference>
<dbReference type="InterPro" id="IPR009060">
    <property type="entry name" value="UBA-like_sf"/>
</dbReference>
<dbReference type="GO" id="GO:0005634">
    <property type="term" value="C:nucleus"/>
    <property type="evidence" value="ECO:0007669"/>
    <property type="project" value="UniProtKB-SubCell"/>
</dbReference>
<feature type="compositionally biased region" description="Gly residues" evidence="2">
    <location>
        <begin position="132"/>
        <end position="148"/>
    </location>
</feature>
<keyword evidence="1" id="KW-0963">Cytoplasm</keyword>
<dbReference type="Gene3D" id="1.10.8.10">
    <property type="entry name" value="DNA helicase RuvA subunit, C-terminal domain"/>
    <property type="match status" value="1"/>
</dbReference>
<protein>
    <recommendedName>
        <fullName evidence="1">UV excision repair protein RAD23</fullName>
    </recommendedName>
</protein>
<gene>
    <name evidence="4" type="ORF">SEMRO_1843_G301140.1</name>
</gene>
<keyword evidence="1" id="KW-0227">DNA damage</keyword>
<dbReference type="EMBL" id="CAICTM010001841">
    <property type="protein sequence ID" value="CAB9526531.1"/>
    <property type="molecule type" value="Genomic_DNA"/>
</dbReference>
<dbReference type="GO" id="GO:0005737">
    <property type="term" value="C:cytoplasm"/>
    <property type="evidence" value="ECO:0007669"/>
    <property type="project" value="UniProtKB-SubCell"/>
</dbReference>
<dbReference type="FunFam" id="1.10.8.10:FF:000002">
    <property type="entry name" value="UV excision repair protein RAD23 homolog"/>
    <property type="match status" value="1"/>
</dbReference>
<comment type="similarity">
    <text evidence="1">Belongs to the RAD23 family.</text>
</comment>
<reference evidence="4" key="1">
    <citation type="submission" date="2020-06" db="EMBL/GenBank/DDBJ databases">
        <authorList>
            <consortium name="Plant Systems Biology data submission"/>
        </authorList>
    </citation>
    <scope>NUCLEOTIDE SEQUENCE</scope>
    <source>
        <strain evidence="4">D6</strain>
    </source>
</reference>